<feature type="compositionally biased region" description="Basic and acidic residues" evidence="1">
    <location>
        <begin position="146"/>
        <end position="162"/>
    </location>
</feature>
<protein>
    <recommendedName>
        <fullName evidence="5">G-protein coupled receptors family 1 profile domain-containing protein</fullName>
    </recommendedName>
</protein>
<evidence type="ECO:0000313" key="4">
    <source>
        <dbReference type="Proteomes" id="UP001620626"/>
    </source>
</evidence>
<evidence type="ECO:0000313" key="3">
    <source>
        <dbReference type="EMBL" id="KAL3069260.1"/>
    </source>
</evidence>
<feature type="region of interest" description="Disordered" evidence="1">
    <location>
        <begin position="1"/>
        <end position="174"/>
    </location>
</feature>
<evidence type="ECO:0000256" key="1">
    <source>
        <dbReference type="SAM" id="MobiDB-lite"/>
    </source>
</evidence>
<sequence length="497" mass="56001">MNGVLAISYGKMTTKDDERHRRGEKRGGGEGKEGRIDLLAKHGPKGPNGTDGRQGEGQKVQMGRTDDRARDKRSKWDGRTTGRGTKGPNGTDGRQGEGQKVQMGRTDDRARDKRSKWDGRTTGRGTKGPNGTDGRQGEGQKVQMGRTDDRARDKRSKWDGRTIGRGTKGPNGKDKSHLSIRNIFFFQMPRNFLLLVNVIEYFVCLALQLPSLLLLMAITISVQFRKKNHSQNEKPLCPTLIYYLLFLLISLISAFAYHCYMVANFVQNGAEKADPYWMFWLALCYECANVAVPVAILGLTIDRCLTITFPLSYGRRAKRMLLFADVLFSMLLFLVTFRIYFVELPLDVSQLSELCLNASCVNTRNRNLYRLGAKSLFGFVNIIGSLIFMVLLRANRVLMKNSTARQKASRNRMVAITLICETVFNILPNMVAFFANILLGIILSNYLGWITMVGYSLDSFVMSIFYFIILFGRQQKLIVANNVVKVAPANPRQNAIR</sequence>
<comment type="caution">
    <text evidence="3">The sequence shown here is derived from an EMBL/GenBank/DDBJ whole genome shotgun (WGS) entry which is preliminary data.</text>
</comment>
<dbReference type="EMBL" id="JBICBT010001397">
    <property type="protein sequence ID" value="KAL3069260.1"/>
    <property type="molecule type" value="Genomic_DNA"/>
</dbReference>
<keyword evidence="2" id="KW-1133">Transmembrane helix</keyword>
<feature type="transmembrane region" description="Helical" evidence="2">
    <location>
        <begin position="320"/>
        <end position="341"/>
    </location>
</feature>
<keyword evidence="2" id="KW-0472">Membrane</keyword>
<name>A0ABD2HV29_9BILA</name>
<feature type="compositionally biased region" description="Basic and acidic residues" evidence="1">
    <location>
        <begin position="64"/>
        <end position="80"/>
    </location>
</feature>
<feature type="transmembrane region" description="Helical" evidence="2">
    <location>
        <begin position="449"/>
        <end position="471"/>
    </location>
</feature>
<feature type="transmembrane region" description="Helical" evidence="2">
    <location>
        <begin position="371"/>
        <end position="392"/>
    </location>
</feature>
<dbReference type="CDD" id="cd00637">
    <property type="entry name" value="7tm_classA_rhodopsin-like"/>
    <property type="match status" value="1"/>
</dbReference>
<reference evidence="3 4" key="1">
    <citation type="submission" date="2024-10" db="EMBL/GenBank/DDBJ databases">
        <authorList>
            <person name="Kim D."/>
        </authorList>
    </citation>
    <scope>NUCLEOTIDE SEQUENCE [LARGE SCALE GENOMIC DNA]</scope>
    <source>
        <strain evidence="3">BH-2024</strain>
    </source>
</reference>
<feature type="compositionally biased region" description="Basic and acidic residues" evidence="1">
    <location>
        <begin position="13"/>
        <end position="40"/>
    </location>
</feature>
<proteinExistence type="predicted"/>
<evidence type="ECO:0000256" key="2">
    <source>
        <dbReference type="SAM" id="Phobius"/>
    </source>
</evidence>
<feature type="transmembrane region" description="Helical" evidence="2">
    <location>
        <begin position="240"/>
        <end position="257"/>
    </location>
</feature>
<dbReference type="Proteomes" id="UP001620626">
    <property type="component" value="Unassembled WGS sequence"/>
</dbReference>
<organism evidence="3 4">
    <name type="scientific">Heterodera trifolii</name>
    <dbReference type="NCBI Taxonomy" id="157864"/>
    <lineage>
        <taxon>Eukaryota</taxon>
        <taxon>Metazoa</taxon>
        <taxon>Ecdysozoa</taxon>
        <taxon>Nematoda</taxon>
        <taxon>Chromadorea</taxon>
        <taxon>Rhabditida</taxon>
        <taxon>Tylenchina</taxon>
        <taxon>Tylenchomorpha</taxon>
        <taxon>Tylenchoidea</taxon>
        <taxon>Heteroderidae</taxon>
        <taxon>Heteroderinae</taxon>
        <taxon>Heterodera</taxon>
    </lineage>
</organism>
<feature type="transmembrane region" description="Helical" evidence="2">
    <location>
        <begin position="192"/>
        <end position="220"/>
    </location>
</feature>
<feature type="transmembrane region" description="Helical" evidence="2">
    <location>
        <begin position="277"/>
        <end position="299"/>
    </location>
</feature>
<keyword evidence="4" id="KW-1185">Reference proteome</keyword>
<dbReference type="AlphaFoldDB" id="A0ABD2HV29"/>
<feature type="transmembrane region" description="Helical" evidence="2">
    <location>
        <begin position="413"/>
        <end position="443"/>
    </location>
</feature>
<accession>A0ABD2HV29</accession>
<gene>
    <name evidence="3" type="ORF">niasHT_034490</name>
</gene>
<keyword evidence="2" id="KW-0812">Transmembrane</keyword>
<evidence type="ECO:0008006" key="5">
    <source>
        <dbReference type="Google" id="ProtNLM"/>
    </source>
</evidence>
<feature type="compositionally biased region" description="Basic and acidic residues" evidence="1">
    <location>
        <begin position="105"/>
        <end position="121"/>
    </location>
</feature>
<dbReference type="Gene3D" id="1.20.1070.10">
    <property type="entry name" value="Rhodopsin 7-helix transmembrane proteins"/>
    <property type="match status" value="1"/>
</dbReference>